<evidence type="ECO:0000259" key="2">
    <source>
        <dbReference type="Pfam" id="PF13098"/>
    </source>
</evidence>
<dbReference type="InterPro" id="IPR036249">
    <property type="entry name" value="Thioredoxin-like_sf"/>
</dbReference>
<keyword evidence="4" id="KW-1185">Reference proteome</keyword>
<dbReference type="Pfam" id="PF13098">
    <property type="entry name" value="Thioredoxin_2"/>
    <property type="match status" value="1"/>
</dbReference>
<evidence type="ECO:0000313" key="3">
    <source>
        <dbReference type="EMBL" id="RDD64962.1"/>
    </source>
</evidence>
<proteinExistence type="predicted"/>
<comment type="caution">
    <text evidence="3">The sequence shown here is derived from an EMBL/GenBank/DDBJ whole genome shotgun (WGS) entry which is preliminary data.</text>
</comment>
<evidence type="ECO:0000256" key="1">
    <source>
        <dbReference type="SAM" id="SignalP"/>
    </source>
</evidence>
<organism evidence="3 4">
    <name type="scientific">Thalassococcus profundi</name>
    <dbReference type="NCBI Taxonomy" id="2282382"/>
    <lineage>
        <taxon>Bacteria</taxon>
        <taxon>Pseudomonadati</taxon>
        <taxon>Pseudomonadota</taxon>
        <taxon>Alphaproteobacteria</taxon>
        <taxon>Rhodobacterales</taxon>
        <taxon>Roseobacteraceae</taxon>
        <taxon>Thalassococcus</taxon>
    </lineage>
</organism>
<feature type="signal peptide" evidence="1">
    <location>
        <begin position="1"/>
        <end position="22"/>
    </location>
</feature>
<dbReference type="OrthoDB" id="7362982at2"/>
<sequence length="134" mass="14914">MLRTFALPVLVLWAFAPVTALAEPRLVMVEQPGCVYCERWDEEIAEAYPKTREGRHAPLLRADLRDGPPEGITYDRKVNFTPTFILVEDGTEQARIEGYPGADFFWGLLSMMLAEHAGFEPDVSAATPVTDSEG</sequence>
<gene>
    <name evidence="3" type="ORF">DU478_17320</name>
</gene>
<feature type="chain" id="PRO_5016680403" evidence="1">
    <location>
        <begin position="23"/>
        <end position="134"/>
    </location>
</feature>
<feature type="domain" description="Thioredoxin-like fold" evidence="2">
    <location>
        <begin position="23"/>
        <end position="103"/>
    </location>
</feature>
<dbReference type="Proteomes" id="UP000253977">
    <property type="component" value="Unassembled WGS sequence"/>
</dbReference>
<dbReference type="Gene3D" id="3.40.30.10">
    <property type="entry name" value="Glutaredoxin"/>
    <property type="match status" value="1"/>
</dbReference>
<dbReference type="InterPro" id="IPR012336">
    <property type="entry name" value="Thioredoxin-like_fold"/>
</dbReference>
<accession>A0A369TJE9</accession>
<dbReference type="EMBL" id="QPMK01000016">
    <property type="protein sequence ID" value="RDD64962.1"/>
    <property type="molecule type" value="Genomic_DNA"/>
</dbReference>
<keyword evidence="1" id="KW-0732">Signal</keyword>
<protein>
    <submittedName>
        <fullName evidence="3">Thioredoxin family protein</fullName>
    </submittedName>
</protein>
<reference evidence="3 4" key="1">
    <citation type="submission" date="2018-07" db="EMBL/GenBank/DDBJ databases">
        <title>Thalassococcus profundi sp. nov., a marine bacterium isolated from deep seawater of Okinawa Trough.</title>
        <authorList>
            <person name="Yu M."/>
        </authorList>
    </citation>
    <scope>NUCLEOTIDE SEQUENCE [LARGE SCALE GENOMIC DNA]</scope>
    <source>
        <strain evidence="3 4">WRAS1</strain>
    </source>
</reference>
<dbReference type="AlphaFoldDB" id="A0A369TJE9"/>
<dbReference type="SUPFAM" id="SSF52833">
    <property type="entry name" value="Thioredoxin-like"/>
    <property type="match status" value="1"/>
</dbReference>
<evidence type="ECO:0000313" key="4">
    <source>
        <dbReference type="Proteomes" id="UP000253977"/>
    </source>
</evidence>
<name>A0A369TJE9_9RHOB</name>
<dbReference type="RefSeq" id="WP_114512222.1">
    <property type="nucleotide sequence ID" value="NZ_QPMK01000016.1"/>
</dbReference>